<comment type="similarity">
    <text evidence="1">Belongs to the four-carbon acid sugar kinase family.</text>
</comment>
<gene>
    <name evidence="9" type="ORF">FHX46_005546</name>
</gene>
<evidence type="ECO:0000256" key="1">
    <source>
        <dbReference type="ARBA" id="ARBA00005715"/>
    </source>
</evidence>
<dbReference type="Pfam" id="PF07005">
    <property type="entry name" value="SBD_N"/>
    <property type="match status" value="1"/>
</dbReference>
<evidence type="ECO:0000259" key="7">
    <source>
        <dbReference type="Pfam" id="PF07005"/>
    </source>
</evidence>
<dbReference type="InterPro" id="IPR010737">
    <property type="entry name" value="4-carb_acid_sugar_kinase_N"/>
</dbReference>
<name>A0ABX0T624_9PSEU</name>
<keyword evidence="4" id="KW-0418">Kinase</keyword>
<keyword evidence="2" id="KW-0808">Transferase</keyword>
<evidence type="ECO:0000256" key="2">
    <source>
        <dbReference type="ARBA" id="ARBA00022679"/>
    </source>
</evidence>
<dbReference type="Pfam" id="PF17042">
    <property type="entry name" value="NBD_C"/>
    <property type="match status" value="1"/>
</dbReference>
<protein>
    <submittedName>
        <fullName evidence="9">Uncharacterized protein YgbK (DUF1537 family)</fullName>
    </submittedName>
</protein>
<dbReference type="RefSeq" id="WP_167120770.1">
    <property type="nucleotide sequence ID" value="NZ_JAANOU010000001.1"/>
</dbReference>
<dbReference type="Gene3D" id="3.40.980.20">
    <property type="entry name" value="Four-carbon acid sugar kinase, nucleotide binding domain"/>
    <property type="match status" value="1"/>
</dbReference>
<sequence length="378" mass="38533">MSHDVAVIADDLTSAADGAAPFLAAGLRATVLLDPARAQVDGGPEVVAIDTDSRRRPAAVAAQLTTAAVRAVRNRRVLYKTVDSTLRGNIRDEVQTALAASGRRVAIIAPAFPAGGRTTVGGVQLLDGVPVHETGFAADPTHPVRSSSLATLLPGAAPWTPGDPTTHRIVFADAATDADLDRIVHGAALEDVLWVGSPGIAAALARAVTTAPAPTFPSTWPRAQRVLVVVGSRNRASLAQLDQLLPGAGIADAGRPVDDVLAALGTTFARTGVAGLTDLTVGSTVDDAAARLSRAVVAARRAGLFDAVIVTGGATARAMLDALRIGALDLLAEPEPGVVAAATTGPDRFPVLVKAGGFGDPGTFVRLHRLLTSHIGQE</sequence>
<evidence type="ECO:0000313" key="9">
    <source>
        <dbReference type="EMBL" id="NIH83016.1"/>
    </source>
</evidence>
<evidence type="ECO:0000259" key="8">
    <source>
        <dbReference type="Pfam" id="PF17042"/>
    </source>
</evidence>
<keyword evidence="6" id="KW-0119">Carbohydrate metabolism</keyword>
<dbReference type="InterPro" id="IPR037051">
    <property type="entry name" value="4-carb_acid_sugar_kinase_N_sf"/>
</dbReference>
<dbReference type="EMBL" id="JAANOU010000001">
    <property type="protein sequence ID" value="NIH83016.1"/>
    <property type="molecule type" value="Genomic_DNA"/>
</dbReference>
<keyword evidence="3" id="KW-0547">Nucleotide-binding</keyword>
<dbReference type="SUPFAM" id="SSF142764">
    <property type="entry name" value="YgbK-like"/>
    <property type="match status" value="1"/>
</dbReference>
<feature type="domain" description="Four-carbon acid sugar kinase N-terminal" evidence="7">
    <location>
        <begin position="6"/>
        <end position="153"/>
    </location>
</feature>
<evidence type="ECO:0000256" key="4">
    <source>
        <dbReference type="ARBA" id="ARBA00022777"/>
    </source>
</evidence>
<evidence type="ECO:0000256" key="5">
    <source>
        <dbReference type="ARBA" id="ARBA00022840"/>
    </source>
</evidence>
<evidence type="ECO:0000256" key="6">
    <source>
        <dbReference type="ARBA" id="ARBA00023277"/>
    </source>
</evidence>
<dbReference type="Proteomes" id="UP000754495">
    <property type="component" value="Unassembled WGS sequence"/>
</dbReference>
<evidence type="ECO:0000313" key="10">
    <source>
        <dbReference type="Proteomes" id="UP000754495"/>
    </source>
</evidence>
<dbReference type="InterPro" id="IPR042213">
    <property type="entry name" value="NBD_C_sf"/>
</dbReference>
<dbReference type="Gene3D" id="3.40.50.10840">
    <property type="entry name" value="Putative sugar-binding, N-terminal domain"/>
    <property type="match status" value="1"/>
</dbReference>
<keyword evidence="5" id="KW-0067">ATP-binding</keyword>
<accession>A0ABX0T624</accession>
<reference evidence="9 10" key="1">
    <citation type="submission" date="2020-03" db="EMBL/GenBank/DDBJ databases">
        <title>Sequencing the genomes of 1000 actinobacteria strains.</title>
        <authorList>
            <person name="Klenk H.-P."/>
        </authorList>
    </citation>
    <scope>NUCLEOTIDE SEQUENCE [LARGE SCALE GENOMIC DNA]</scope>
    <source>
        <strain evidence="9 10">DSM 45668</strain>
    </source>
</reference>
<evidence type="ECO:0000256" key="3">
    <source>
        <dbReference type="ARBA" id="ARBA00022741"/>
    </source>
</evidence>
<proteinExistence type="inferred from homology"/>
<organism evidence="9 10">
    <name type="scientific">Amycolatopsis viridis</name>
    <dbReference type="NCBI Taxonomy" id="185678"/>
    <lineage>
        <taxon>Bacteria</taxon>
        <taxon>Bacillati</taxon>
        <taxon>Actinomycetota</taxon>
        <taxon>Actinomycetes</taxon>
        <taxon>Pseudonocardiales</taxon>
        <taxon>Pseudonocardiaceae</taxon>
        <taxon>Amycolatopsis</taxon>
    </lineage>
</organism>
<comment type="caution">
    <text evidence="9">The sequence shown here is derived from an EMBL/GenBank/DDBJ whole genome shotgun (WGS) entry which is preliminary data.</text>
</comment>
<keyword evidence="10" id="KW-1185">Reference proteome</keyword>
<dbReference type="InterPro" id="IPR031475">
    <property type="entry name" value="NBD_C"/>
</dbReference>
<feature type="domain" description="Four-carbon acid sugar kinase nucleotide binding" evidence="8">
    <location>
        <begin position="276"/>
        <end position="364"/>
    </location>
</feature>